<dbReference type="KEGG" id="glz:GLAREA_11893"/>
<dbReference type="HOGENOM" id="CLU_258276_0_0_1"/>
<proteinExistence type="predicted"/>
<protein>
    <submittedName>
        <fullName evidence="2">Uncharacterized protein</fullName>
    </submittedName>
</protein>
<sequence length="1342" mass="150762">MDERILVPTSAQHDTKQPRPSNLGQAAKTEASYRADLKIDPGYKYEHTLSNLKRFTVLEPELLSGNNHKLRCEFWCLGCSTEFDIQSVDYWIEHSIAHFRHYGPPRQSSCAWCKQVFGSNIPDLDARNKSWEARMLHVASHVRDNNISPARFFQPDFYVLDHMGSHSIDFLLSSSGLLEESRAMREPQRVYEDTYRGTRTTPQEEVFSTIISDDRSKEEKEVDRAVAANTEAANPEALAYALVRQDQQNLSASQKLGKIASTTNSRRRNNAHSSLPTNVLLPNQTSSPSTTGSSALQSRSTVRARIMKNAIPKSTDQSMIPPLVVPEESRALLSAPRTNVESAARINKRHFLPSHSEKAITVTSDWEPDTTSELQMNVTPLTVSSVPQSHWDKSNAAAKSKVVHGSFYLLAGEFVKVFANSFMNWPGVRNRCPASIARLSKKYFHHKLGASISLARREAAGHNSYIVWCSALCLLSEIVARIEWLSFSTNRPGRQSQRGSKTYNEPKTSPEILMSSWISQADLAYAIALMKDLEFWQTTKSVCNFFDRAKQMYYDGSAKMFHIDNLITNYGNSGDKRSVNIRLDIDWNLRKFMATQYGADKCPKIGSIVAVTGSPLYCEATTCREYVSRNWPEVGPSLLSRLQDTFDGIVEHSQIHEGTVFLQLSENTKVLIKNTSRKSAIAVMQIMAWLGSVMRFNNKEEVQISTCETEFDGVTYHMRFNTSRLVEEEKLCWLGLFRNPLIADGFPIPIRQNDEVGLEAPIQILAALCGARSAVYHEGGLVLKGFSTALVPVKQEGKSVHWHLLTNENGKRMKYSKIQWPLRLPVSDFDHDSMIATRALLSWSESCGSQLGTQSINYGLIGLSKAKEASKSIRLTDFQLGFQNFGTMGLSFALGAKETPVFPGGQSRLERVLDEADELSICLYDVTQKRGWLVSGTETLLYMAHAVQVQRPYQIAGQPVALDFATVSCDGAHSCRNAIMKMASRPLRSNKETATEDYYVKDLISDYYSYLEIVEKDASEEPPGVAMKFNFHETLQGFELMDVARSRHKWRKKAVSVKSSHGGWPAMVRREQTPVLLGSNLGELLRPITKLRTPVRLDSLPVSKDFLAMTVCRLNMWFGRTVGDERLECPGIGVYVASRILERCNCDKDGVHTCPHLLRLLSKSNAKLRFLSPFRDLTNRGCIIIGQNKDGLVPSRVRATACNEQSTSSNLSAINNTNKPRARNFYEEYQPIPPKDISTTSVETVDESSECSWEGAEEISSPPTSISHDANNTCEEPTYTRAQEIRPRNIASKYSNDGFDRGVQVAPQYKTQGTYTKKLNRPLANKTRGRRRERVPHQFIPS</sequence>
<evidence type="ECO:0000313" key="3">
    <source>
        <dbReference type="Proteomes" id="UP000016922"/>
    </source>
</evidence>
<dbReference type="OrthoDB" id="1658288at2759"/>
<dbReference type="GeneID" id="19470934"/>
<keyword evidence="3" id="KW-1185">Reference proteome</keyword>
<feature type="compositionally biased region" description="Polar residues" evidence="1">
    <location>
        <begin position="253"/>
        <end position="264"/>
    </location>
</feature>
<dbReference type="RefSeq" id="XP_008080866.1">
    <property type="nucleotide sequence ID" value="XM_008082675.1"/>
</dbReference>
<name>S3DIH8_GLAL2</name>
<feature type="region of interest" description="Disordered" evidence="1">
    <location>
        <begin position="1321"/>
        <end position="1342"/>
    </location>
</feature>
<feature type="region of interest" description="Disordered" evidence="1">
    <location>
        <begin position="253"/>
        <end position="299"/>
    </location>
</feature>
<accession>S3DIH8</accession>
<evidence type="ECO:0000313" key="2">
    <source>
        <dbReference type="EMBL" id="EPE31811.1"/>
    </source>
</evidence>
<evidence type="ECO:0000256" key="1">
    <source>
        <dbReference type="SAM" id="MobiDB-lite"/>
    </source>
</evidence>
<dbReference type="Proteomes" id="UP000016922">
    <property type="component" value="Unassembled WGS sequence"/>
</dbReference>
<organism evidence="2 3">
    <name type="scientific">Glarea lozoyensis (strain ATCC 20868 / MF5171)</name>
    <dbReference type="NCBI Taxonomy" id="1116229"/>
    <lineage>
        <taxon>Eukaryota</taxon>
        <taxon>Fungi</taxon>
        <taxon>Dikarya</taxon>
        <taxon>Ascomycota</taxon>
        <taxon>Pezizomycotina</taxon>
        <taxon>Leotiomycetes</taxon>
        <taxon>Helotiales</taxon>
        <taxon>Helotiaceae</taxon>
        <taxon>Glarea</taxon>
    </lineage>
</organism>
<reference evidence="2 3" key="1">
    <citation type="journal article" date="2013" name="BMC Genomics">
        <title>Genomics-driven discovery of the pneumocandin biosynthetic gene cluster in the fungus Glarea lozoyensis.</title>
        <authorList>
            <person name="Chen L."/>
            <person name="Yue Q."/>
            <person name="Zhang X."/>
            <person name="Xiang M."/>
            <person name="Wang C."/>
            <person name="Li S."/>
            <person name="Che Y."/>
            <person name="Ortiz-Lopez F.J."/>
            <person name="Bills G.F."/>
            <person name="Liu X."/>
            <person name="An Z."/>
        </authorList>
    </citation>
    <scope>NUCLEOTIDE SEQUENCE [LARGE SCALE GENOMIC DNA]</scope>
    <source>
        <strain evidence="3">ATCC 20868 / MF5171</strain>
    </source>
</reference>
<dbReference type="EMBL" id="KE145360">
    <property type="protein sequence ID" value="EPE31811.1"/>
    <property type="molecule type" value="Genomic_DNA"/>
</dbReference>
<gene>
    <name evidence="2" type="ORF">GLAREA_11893</name>
</gene>
<feature type="region of interest" description="Disordered" evidence="1">
    <location>
        <begin position="1"/>
        <end position="27"/>
    </location>
</feature>
<dbReference type="eggNOG" id="ENOG502RS7H">
    <property type="taxonomic scope" value="Eukaryota"/>
</dbReference>
<dbReference type="STRING" id="1116229.S3DIH8"/>
<feature type="compositionally biased region" description="Polar residues" evidence="1">
    <location>
        <begin position="271"/>
        <end position="299"/>
    </location>
</feature>